<keyword evidence="1" id="KW-0805">Transcription regulation</keyword>
<dbReference type="SMART" id="SM00345">
    <property type="entry name" value="HTH_GNTR"/>
    <property type="match status" value="1"/>
</dbReference>
<feature type="domain" description="HTH gntR-type" evidence="4">
    <location>
        <begin position="2"/>
        <end position="73"/>
    </location>
</feature>
<dbReference type="SMART" id="SM00895">
    <property type="entry name" value="FCD"/>
    <property type="match status" value="1"/>
</dbReference>
<dbReference type="SUPFAM" id="SSF48008">
    <property type="entry name" value="GntR ligand-binding domain-like"/>
    <property type="match status" value="1"/>
</dbReference>
<keyword evidence="3" id="KW-0804">Transcription</keyword>
<dbReference type="PANTHER" id="PTHR43537">
    <property type="entry name" value="TRANSCRIPTIONAL REGULATOR, GNTR FAMILY"/>
    <property type="match status" value="1"/>
</dbReference>
<dbReference type="PRINTS" id="PR00035">
    <property type="entry name" value="HTHGNTR"/>
</dbReference>
<evidence type="ECO:0000259" key="4">
    <source>
        <dbReference type="PROSITE" id="PS50949"/>
    </source>
</evidence>
<proteinExistence type="predicted"/>
<keyword evidence="2" id="KW-0238">DNA-binding</keyword>
<evidence type="ECO:0000313" key="6">
    <source>
        <dbReference type="Proteomes" id="UP001596409"/>
    </source>
</evidence>
<dbReference type="EMBL" id="JBHSYM010000073">
    <property type="protein sequence ID" value="MFC7016115.1"/>
    <property type="molecule type" value="Genomic_DNA"/>
</dbReference>
<dbReference type="SUPFAM" id="SSF46785">
    <property type="entry name" value="Winged helix' DNA-binding domain"/>
    <property type="match status" value="1"/>
</dbReference>
<gene>
    <name evidence="5" type="ORF">ACFQMH_31350</name>
</gene>
<name>A0ABW2EBN8_9ACTN</name>
<dbReference type="RefSeq" id="WP_229881546.1">
    <property type="nucleotide sequence ID" value="NZ_BMWA01000030.1"/>
</dbReference>
<dbReference type="InterPro" id="IPR036388">
    <property type="entry name" value="WH-like_DNA-bd_sf"/>
</dbReference>
<dbReference type="Gene3D" id="1.10.10.10">
    <property type="entry name" value="Winged helix-like DNA-binding domain superfamily/Winged helix DNA-binding domain"/>
    <property type="match status" value="1"/>
</dbReference>
<dbReference type="InterPro" id="IPR036390">
    <property type="entry name" value="WH_DNA-bd_sf"/>
</dbReference>
<reference evidence="6" key="1">
    <citation type="journal article" date="2019" name="Int. J. Syst. Evol. Microbiol.">
        <title>The Global Catalogue of Microorganisms (GCM) 10K type strain sequencing project: providing services to taxonomists for standard genome sequencing and annotation.</title>
        <authorList>
            <consortium name="The Broad Institute Genomics Platform"/>
            <consortium name="The Broad Institute Genome Sequencing Center for Infectious Disease"/>
            <person name="Wu L."/>
            <person name="Ma J."/>
        </authorList>
    </citation>
    <scope>NUCLEOTIDE SEQUENCE [LARGE SCALE GENOMIC DNA]</scope>
    <source>
        <strain evidence="6">JCM 4855</strain>
    </source>
</reference>
<dbReference type="Pfam" id="PF07729">
    <property type="entry name" value="FCD"/>
    <property type="match status" value="1"/>
</dbReference>
<dbReference type="Gene3D" id="1.20.120.530">
    <property type="entry name" value="GntR ligand-binding domain-like"/>
    <property type="match status" value="1"/>
</dbReference>
<dbReference type="Pfam" id="PF00392">
    <property type="entry name" value="GntR"/>
    <property type="match status" value="1"/>
</dbReference>
<accession>A0ABW2EBN8</accession>
<keyword evidence="6" id="KW-1185">Reference proteome</keyword>
<dbReference type="InterPro" id="IPR000524">
    <property type="entry name" value="Tscrpt_reg_HTH_GntR"/>
</dbReference>
<evidence type="ECO:0000256" key="1">
    <source>
        <dbReference type="ARBA" id="ARBA00023015"/>
    </source>
</evidence>
<sequence>MRVVGKKTARLVAGQIVRYITMEGLDRLPPESELLQQYGVSRPSLREALRILEMYGVISLRPGPGGGAVVNPVASYQFATASSLYFHLLGLTMRDLVATRIQLEPLMARIAAERVKSGIPWDAQDPPKTRSPQPTSTNFHFAVAKFAGDPILLLFADALRDISVEISNGEHTPQGVRGDLSITHAEIESAIVSGDPAEAEKLMRAHIEEYLHLLDEHSPYLLNQVIDWG</sequence>
<protein>
    <submittedName>
        <fullName evidence="5">FadR/GntR family transcriptional regulator</fullName>
    </submittedName>
</protein>
<evidence type="ECO:0000313" key="5">
    <source>
        <dbReference type="EMBL" id="MFC7016115.1"/>
    </source>
</evidence>
<evidence type="ECO:0000256" key="3">
    <source>
        <dbReference type="ARBA" id="ARBA00023163"/>
    </source>
</evidence>
<comment type="caution">
    <text evidence="5">The sequence shown here is derived from an EMBL/GenBank/DDBJ whole genome shotgun (WGS) entry which is preliminary data.</text>
</comment>
<dbReference type="Proteomes" id="UP001596409">
    <property type="component" value="Unassembled WGS sequence"/>
</dbReference>
<dbReference type="InterPro" id="IPR011711">
    <property type="entry name" value="GntR_C"/>
</dbReference>
<dbReference type="InterPro" id="IPR008920">
    <property type="entry name" value="TF_FadR/GntR_C"/>
</dbReference>
<evidence type="ECO:0000256" key="2">
    <source>
        <dbReference type="ARBA" id="ARBA00023125"/>
    </source>
</evidence>
<dbReference type="PANTHER" id="PTHR43537:SF5">
    <property type="entry name" value="UXU OPERON TRANSCRIPTIONAL REGULATOR"/>
    <property type="match status" value="1"/>
</dbReference>
<dbReference type="PROSITE" id="PS50949">
    <property type="entry name" value="HTH_GNTR"/>
    <property type="match status" value="1"/>
</dbReference>
<organism evidence="5 6">
    <name type="scientific">Streptomyces viridiviolaceus</name>
    <dbReference type="NCBI Taxonomy" id="68282"/>
    <lineage>
        <taxon>Bacteria</taxon>
        <taxon>Bacillati</taxon>
        <taxon>Actinomycetota</taxon>
        <taxon>Actinomycetes</taxon>
        <taxon>Kitasatosporales</taxon>
        <taxon>Streptomycetaceae</taxon>
        <taxon>Streptomyces</taxon>
    </lineage>
</organism>